<reference evidence="3" key="5">
    <citation type="journal article" date="2018" name="Nat. Plants">
        <title>Whole-genome landscape of Medicago truncatula symbiotic genes.</title>
        <authorList>
            <person name="Pecrix Y."/>
            <person name="Gamas P."/>
            <person name="Carrere S."/>
        </authorList>
    </citation>
    <scope>NUCLEOTIDE SEQUENCE</scope>
    <source>
        <tissue evidence="3">Leaves</tissue>
    </source>
</reference>
<sequence length="96" mass="11148">MEFRKSVRLSRSEGILLSSESVTSECAKVGGYERLSQTMEINEEYEHKKNKRGIGFLNKVLNLTRISSPHEAAEKKEKKRSSWLPDPQKRWPVQGW</sequence>
<reference evidence="2 5" key="2">
    <citation type="journal article" date="2014" name="BMC Genomics">
        <title>An improved genome release (version Mt4.0) for the model legume Medicago truncatula.</title>
        <authorList>
            <person name="Tang H."/>
            <person name="Krishnakumar V."/>
            <person name="Bidwell S."/>
            <person name="Rosen B."/>
            <person name="Chan A."/>
            <person name="Zhou S."/>
            <person name="Gentzbittel L."/>
            <person name="Childs K.L."/>
            <person name="Yandell M."/>
            <person name="Gundlach H."/>
            <person name="Mayer K.F."/>
            <person name="Schwartz D.C."/>
            <person name="Town C.D."/>
        </authorList>
    </citation>
    <scope>GENOME REANNOTATION</scope>
    <source>
        <strain evidence="4 5">cv. Jemalong A17</strain>
    </source>
</reference>
<evidence type="ECO:0000313" key="2">
    <source>
        <dbReference type="EMBL" id="AES94950.1"/>
    </source>
</evidence>
<evidence type="ECO:0000256" key="1">
    <source>
        <dbReference type="SAM" id="MobiDB-lite"/>
    </source>
</evidence>
<evidence type="ECO:0000313" key="4">
    <source>
        <dbReference type="EnsemblPlants" id="AES94950"/>
    </source>
</evidence>
<protein>
    <submittedName>
        <fullName evidence="2 4">Uncharacterized protein</fullName>
    </submittedName>
</protein>
<dbReference type="Proteomes" id="UP000265566">
    <property type="component" value="Chromosome 5"/>
</dbReference>
<dbReference type="EMBL" id="CM001221">
    <property type="protein sequence ID" value="AES94950.1"/>
    <property type="molecule type" value="Genomic_DNA"/>
</dbReference>
<dbReference type="Proteomes" id="UP000002051">
    <property type="component" value="Chromosome 5"/>
</dbReference>
<dbReference type="HOGENOM" id="CLU_147679_0_0_1"/>
<evidence type="ECO:0000313" key="5">
    <source>
        <dbReference type="Proteomes" id="UP000002051"/>
    </source>
</evidence>
<gene>
    <name evidence="2" type="ordered locus">MTR_5g020110</name>
    <name evidence="3" type="ORF">MtrunA17_Chr5g0404011</name>
</gene>
<evidence type="ECO:0000313" key="6">
    <source>
        <dbReference type="Proteomes" id="UP000265566"/>
    </source>
</evidence>
<proteinExistence type="predicted"/>
<dbReference type="Gramene" id="rna29187">
    <property type="protein sequence ID" value="RHN54189.1"/>
    <property type="gene ID" value="gene29187"/>
</dbReference>
<dbReference type="EnsemblPlants" id="AES94950">
    <property type="protein sequence ID" value="AES94950"/>
    <property type="gene ID" value="MTR_5g020110"/>
</dbReference>
<reference evidence="4" key="3">
    <citation type="submission" date="2015-04" db="UniProtKB">
        <authorList>
            <consortium name="EnsemblPlants"/>
        </authorList>
    </citation>
    <scope>IDENTIFICATION</scope>
    <source>
        <strain evidence="4">cv. Jemalong A17</strain>
    </source>
</reference>
<accession>G7KDJ9</accession>
<reference evidence="2 5" key="1">
    <citation type="journal article" date="2011" name="Nature">
        <title>The Medicago genome provides insight into the evolution of rhizobial symbioses.</title>
        <authorList>
            <person name="Young N.D."/>
            <person name="Debelle F."/>
            <person name="Oldroyd G.E."/>
            <person name="Geurts R."/>
            <person name="Cannon S.B."/>
            <person name="Udvardi M.K."/>
            <person name="Benedito V.A."/>
            <person name="Mayer K.F."/>
            <person name="Gouzy J."/>
            <person name="Schoof H."/>
            <person name="Van de Peer Y."/>
            <person name="Proost S."/>
            <person name="Cook D.R."/>
            <person name="Meyers B.C."/>
            <person name="Spannagl M."/>
            <person name="Cheung F."/>
            <person name="De Mita S."/>
            <person name="Krishnakumar V."/>
            <person name="Gundlach H."/>
            <person name="Zhou S."/>
            <person name="Mudge J."/>
            <person name="Bharti A.K."/>
            <person name="Murray J.D."/>
            <person name="Naoumkina M.A."/>
            <person name="Rosen B."/>
            <person name="Silverstein K.A."/>
            <person name="Tang H."/>
            <person name="Rombauts S."/>
            <person name="Zhao P.X."/>
            <person name="Zhou P."/>
            <person name="Barbe V."/>
            <person name="Bardou P."/>
            <person name="Bechner M."/>
            <person name="Bellec A."/>
            <person name="Berger A."/>
            <person name="Berges H."/>
            <person name="Bidwell S."/>
            <person name="Bisseling T."/>
            <person name="Choisne N."/>
            <person name="Couloux A."/>
            <person name="Denny R."/>
            <person name="Deshpande S."/>
            <person name="Dai X."/>
            <person name="Doyle J.J."/>
            <person name="Dudez A.M."/>
            <person name="Farmer A.D."/>
            <person name="Fouteau S."/>
            <person name="Franken C."/>
            <person name="Gibelin C."/>
            <person name="Gish J."/>
            <person name="Goldstein S."/>
            <person name="Gonzalez A.J."/>
            <person name="Green P.J."/>
            <person name="Hallab A."/>
            <person name="Hartog M."/>
            <person name="Hua A."/>
            <person name="Humphray S.J."/>
            <person name="Jeong D.H."/>
            <person name="Jing Y."/>
            <person name="Jocker A."/>
            <person name="Kenton S.M."/>
            <person name="Kim D.J."/>
            <person name="Klee K."/>
            <person name="Lai H."/>
            <person name="Lang C."/>
            <person name="Lin S."/>
            <person name="Macmil S.L."/>
            <person name="Magdelenat G."/>
            <person name="Matthews L."/>
            <person name="McCorrison J."/>
            <person name="Monaghan E.L."/>
            <person name="Mun J.H."/>
            <person name="Najar F.Z."/>
            <person name="Nicholson C."/>
            <person name="Noirot C."/>
            <person name="O'Bleness M."/>
            <person name="Paule C.R."/>
            <person name="Poulain J."/>
            <person name="Prion F."/>
            <person name="Qin B."/>
            <person name="Qu C."/>
            <person name="Retzel E.F."/>
            <person name="Riddle C."/>
            <person name="Sallet E."/>
            <person name="Samain S."/>
            <person name="Samson N."/>
            <person name="Sanders I."/>
            <person name="Saurat O."/>
            <person name="Scarpelli C."/>
            <person name="Schiex T."/>
            <person name="Segurens B."/>
            <person name="Severin A.J."/>
            <person name="Sherrier D.J."/>
            <person name="Shi R."/>
            <person name="Sims S."/>
            <person name="Singer S.R."/>
            <person name="Sinharoy S."/>
            <person name="Sterck L."/>
            <person name="Viollet A."/>
            <person name="Wang B.B."/>
            <person name="Wang K."/>
            <person name="Wang M."/>
            <person name="Wang X."/>
            <person name="Warfsmann J."/>
            <person name="Weissenbach J."/>
            <person name="White D.D."/>
            <person name="White J.D."/>
            <person name="Wiley G.B."/>
            <person name="Wincker P."/>
            <person name="Xing Y."/>
            <person name="Yang L."/>
            <person name="Yao Z."/>
            <person name="Ying F."/>
            <person name="Zhai J."/>
            <person name="Zhou L."/>
            <person name="Zuber A."/>
            <person name="Denarie J."/>
            <person name="Dixon R.A."/>
            <person name="May G.D."/>
            <person name="Schwartz D.C."/>
            <person name="Rogers J."/>
            <person name="Quetier F."/>
            <person name="Town C.D."/>
            <person name="Roe B.A."/>
        </authorList>
    </citation>
    <scope>NUCLEOTIDE SEQUENCE [LARGE SCALE GENOMIC DNA]</scope>
    <source>
        <strain evidence="2">A17</strain>
        <strain evidence="4 5">cv. Jemalong A17</strain>
    </source>
</reference>
<dbReference type="OMA" id="TDESHEM"/>
<dbReference type="PaxDb" id="3880-AES94950"/>
<organism evidence="2 5">
    <name type="scientific">Medicago truncatula</name>
    <name type="common">Barrel medic</name>
    <name type="synonym">Medicago tribuloides</name>
    <dbReference type="NCBI Taxonomy" id="3880"/>
    <lineage>
        <taxon>Eukaryota</taxon>
        <taxon>Viridiplantae</taxon>
        <taxon>Streptophyta</taxon>
        <taxon>Embryophyta</taxon>
        <taxon>Tracheophyta</taxon>
        <taxon>Spermatophyta</taxon>
        <taxon>Magnoliopsida</taxon>
        <taxon>eudicotyledons</taxon>
        <taxon>Gunneridae</taxon>
        <taxon>Pentapetalae</taxon>
        <taxon>rosids</taxon>
        <taxon>fabids</taxon>
        <taxon>Fabales</taxon>
        <taxon>Fabaceae</taxon>
        <taxon>Papilionoideae</taxon>
        <taxon>50 kb inversion clade</taxon>
        <taxon>NPAAA clade</taxon>
        <taxon>Hologalegina</taxon>
        <taxon>IRL clade</taxon>
        <taxon>Trifolieae</taxon>
        <taxon>Medicago</taxon>
    </lineage>
</organism>
<feature type="region of interest" description="Disordered" evidence="1">
    <location>
        <begin position="68"/>
        <end position="96"/>
    </location>
</feature>
<reference evidence="6" key="4">
    <citation type="journal article" date="2018" name="Nat. Plants">
        <title>Whole-genome landscape of Medicago truncatula symbiotic genes.</title>
        <authorList>
            <person name="Pecrix Y."/>
            <person name="Staton S.E."/>
            <person name="Sallet E."/>
            <person name="Lelandais-Briere C."/>
            <person name="Moreau S."/>
            <person name="Carrere S."/>
            <person name="Blein T."/>
            <person name="Jardinaud M.F."/>
            <person name="Latrasse D."/>
            <person name="Zouine M."/>
            <person name="Zahm M."/>
            <person name="Kreplak J."/>
            <person name="Mayjonade B."/>
            <person name="Satge C."/>
            <person name="Perez M."/>
            <person name="Cauet S."/>
            <person name="Marande W."/>
            <person name="Chantry-Darmon C."/>
            <person name="Lopez-Roques C."/>
            <person name="Bouchez O."/>
            <person name="Berard A."/>
            <person name="Debelle F."/>
            <person name="Munos S."/>
            <person name="Bendahmane A."/>
            <person name="Berges H."/>
            <person name="Niebel A."/>
            <person name="Buitink J."/>
            <person name="Frugier F."/>
            <person name="Benhamed M."/>
            <person name="Crespi M."/>
            <person name="Gouzy J."/>
            <person name="Gamas P."/>
        </authorList>
    </citation>
    <scope>NUCLEOTIDE SEQUENCE [LARGE SCALE GENOMIC DNA]</scope>
    <source>
        <strain evidence="6">cv. Jemalong A17</strain>
    </source>
</reference>
<evidence type="ECO:0000313" key="3">
    <source>
        <dbReference type="EMBL" id="RHN54189.1"/>
    </source>
</evidence>
<keyword evidence="5" id="KW-1185">Reference proteome</keyword>
<name>G7KDJ9_MEDTR</name>
<dbReference type="EMBL" id="PSQE01000005">
    <property type="protein sequence ID" value="RHN54189.1"/>
    <property type="molecule type" value="Genomic_DNA"/>
</dbReference>
<dbReference type="AlphaFoldDB" id="G7KDJ9"/>